<dbReference type="eggNOG" id="ENOG5032TGH">
    <property type="taxonomic scope" value="Bacteria"/>
</dbReference>
<evidence type="ECO:0000313" key="2">
    <source>
        <dbReference type="Proteomes" id="UP000010471"/>
    </source>
</evidence>
<organism evidence="1 2">
    <name type="scientific">Allocoleopsis franciscana PCC 7113</name>
    <dbReference type="NCBI Taxonomy" id="1173027"/>
    <lineage>
        <taxon>Bacteria</taxon>
        <taxon>Bacillati</taxon>
        <taxon>Cyanobacteriota</taxon>
        <taxon>Cyanophyceae</taxon>
        <taxon>Coleofasciculales</taxon>
        <taxon>Coleofasciculaceae</taxon>
        <taxon>Allocoleopsis</taxon>
        <taxon>Allocoleopsis franciscana</taxon>
    </lineage>
</organism>
<dbReference type="OrthoDB" id="465329at2"/>
<name>K9W8B7_9CYAN</name>
<keyword evidence="2" id="KW-1185">Reference proteome</keyword>
<dbReference type="EMBL" id="CP003630">
    <property type="protein sequence ID" value="AFZ16615.1"/>
    <property type="molecule type" value="Genomic_DNA"/>
</dbReference>
<evidence type="ECO:0000313" key="1">
    <source>
        <dbReference type="EMBL" id="AFZ16615.1"/>
    </source>
</evidence>
<gene>
    <name evidence="1" type="ORF">Mic7113_0703</name>
</gene>
<dbReference type="AlphaFoldDB" id="K9W8B7"/>
<accession>K9W8B7</accession>
<dbReference type="HOGENOM" id="CLU_1945704_0_0_3"/>
<sequence>MNPLELDQEIGKIARAMMTRNTQIGADIIAHLSSQMTIEEVAGMVLVSFERLLWFDEEAILWSIENLIPAVVLQAIQKITSVAVFQQLIRKGYVPGKDMSVDANGKLLVKAKMRTVA</sequence>
<dbReference type="RefSeq" id="WP_015180778.1">
    <property type="nucleotide sequence ID" value="NC_019738.1"/>
</dbReference>
<proteinExistence type="predicted"/>
<dbReference type="KEGG" id="mic:Mic7113_0703"/>
<dbReference type="Proteomes" id="UP000010471">
    <property type="component" value="Chromosome"/>
</dbReference>
<reference evidence="1 2" key="1">
    <citation type="submission" date="2012-06" db="EMBL/GenBank/DDBJ databases">
        <title>Finished chromosome of genome of Microcoleus sp. PCC 7113.</title>
        <authorList>
            <consortium name="US DOE Joint Genome Institute"/>
            <person name="Gugger M."/>
            <person name="Coursin T."/>
            <person name="Rippka R."/>
            <person name="Tandeau De Marsac N."/>
            <person name="Huntemann M."/>
            <person name="Wei C.-L."/>
            <person name="Han J."/>
            <person name="Detter J.C."/>
            <person name="Han C."/>
            <person name="Tapia R."/>
            <person name="Chen A."/>
            <person name="Kyrpides N."/>
            <person name="Mavromatis K."/>
            <person name="Markowitz V."/>
            <person name="Szeto E."/>
            <person name="Ivanova N."/>
            <person name="Pagani I."/>
            <person name="Pati A."/>
            <person name="Goodwin L."/>
            <person name="Nordberg H.P."/>
            <person name="Cantor M.N."/>
            <person name="Hua S.X."/>
            <person name="Woyke T."/>
            <person name="Kerfeld C.A."/>
        </authorList>
    </citation>
    <scope>NUCLEOTIDE SEQUENCE [LARGE SCALE GENOMIC DNA]</scope>
    <source>
        <strain evidence="1 2">PCC 7113</strain>
    </source>
</reference>
<protein>
    <submittedName>
        <fullName evidence="1">Uncharacterized protein</fullName>
    </submittedName>
</protein>